<dbReference type="STRING" id="762983.HMPREF9444_01334"/>
<dbReference type="eggNOG" id="COG5421">
    <property type="taxonomic scope" value="Bacteria"/>
</dbReference>
<dbReference type="OrthoDB" id="7058364at2"/>
<dbReference type="PANTHER" id="PTHR34614:SF2">
    <property type="entry name" value="TRANSPOSASE IS4-LIKE DOMAIN-CONTAINING PROTEIN"/>
    <property type="match status" value="1"/>
</dbReference>
<dbReference type="Proteomes" id="UP000018458">
    <property type="component" value="Unassembled WGS sequence"/>
</dbReference>
<dbReference type="HOGENOM" id="CLU_022426_4_0_6"/>
<dbReference type="InterPro" id="IPR047654">
    <property type="entry name" value="IS1634_transpos"/>
</dbReference>
<comment type="caution">
    <text evidence="2">The sequence shown here is derived from an EMBL/GenBank/DDBJ whole genome shotgun (WGS) entry which is preliminary data.</text>
</comment>
<gene>
    <name evidence="2" type="ORF">HMPREF9444_01334</name>
</gene>
<dbReference type="InterPro" id="IPR012337">
    <property type="entry name" value="RNaseH-like_sf"/>
</dbReference>
<reference evidence="2 3" key="1">
    <citation type="submission" date="2011-01" db="EMBL/GenBank/DDBJ databases">
        <authorList>
            <person name="Weinstock G."/>
            <person name="Sodergren E."/>
            <person name="Clifton S."/>
            <person name="Fulton L."/>
            <person name="Fulton B."/>
            <person name="Courtney L."/>
            <person name="Fronick C."/>
            <person name="Harrison M."/>
            <person name="Strong C."/>
            <person name="Farmer C."/>
            <person name="Delahaunty K."/>
            <person name="Markovic C."/>
            <person name="Hall O."/>
            <person name="Minx P."/>
            <person name="Tomlinson C."/>
            <person name="Mitreva M."/>
            <person name="Hou S."/>
            <person name="Chen J."/>
            <person name="Wollam A."/>
            <person name="Pepin K.H."/>
            <person name="Johnson M."/>
            <person name="Bhonagiri V."/>
            <person name="Zhang X."/>
            <person name="Suruliraj S."/>
            <person name="Warren W."/>
            <person name="Chinwalla A."/>
            <person name="Mardis E.R."/>
            <person name="Wilson R.K."/>
        </authorList>
    </citation>
    <scope>NUCLEOTIDE SEQUENCE [LARGE SCALE GENOMIC DNA]</scope>
    <source>
        <strain evidence="3">DSM 22608 / JCM 16073 / KCTC 15190 / YIT 12066</strain>
    </source>
</reference>
<evidence type="ECO:0000313" key="3">
    <source>
        <dbReference type="Proteomes" id="UP000018458"/>
    </source>
</evidence>
<feature type="domain" description="Transposase IS4-like" evidence="1">
    <location>
        <begin position="284"/>
        <end position="568"/>
    </location>
</feature>
<dbReference type="SUPFAM" id="SSF53098">
    <property type="entry name" value="Ribonuclease H-like"/>
    <property type="match status" value="1"/>
</dbReference>
<dbReference type="NCBIfam" id="NF033559">
    <property type="entry name" value="transpos_IS1634"/>
    <property type="match status" value="1"/>
</dbReference>
<sequence length="712" mass="81130">MYLSKRKNGKHYYLSLVESVRVNGQVYKKTVKQFGRIDLLDPQFVTSLEEQYAKQKLSRQLTAQQQRDEAVKAVQKLQHSAVLDSHFNKAPLLHYGHLPLKALWEQIFGLKYKLDRLQAAESAISAYKINDIAFYLTALKVLDPQSYLGAYQAQSSFLYNPLAGIALDNIYAALSFLHKFKDDILAHAVKKLNVHYQGEPRLIFYDCTNCYFESPYDDKEQFIHNYTAKIKRGLEKAGYSVSEIDAYLQSAEFRQEVTEEVESRTFYRMRGPSKESRFAQPLTAIALVIDDRGMVLDYTVFSGNLSEFKTLEPAIKRLQNKYRVKNSYVVADRGLNSVLNLKMLKQQELGFIVAQKVSYQEKKLREMMLSADGWKTPDGSVRLDDIADEPFRYKVCDYVKTARVKQDDGKEKLITQPCKIIFTYSEKRYKKDLYELDNAVARAQKALEERKLLKTSFGSGWRSLVATKAESVSGKEKEMYRVTGLKAEVIAERRAIAGYSAVVFSPPAGLAAEEQFTAEEILGAYKRLVRIEDCFRVMKSTFSLRPMFVREYEHINAHCLLCVLALNLLRVIGLKLNDINDSINLNDISQALSSAKLVMLPTGADEPLFINCTEFNDIYTKERVKPGRSKAALNELNDAAKIRDDYIRERQENADKLDRILQALDLTPLPLYATLNQVQKALKIRIGADKMIDPALNAVSEILAQENPGKTA</sequence>
<proteinExistence type="predicted"/>
<dbReference type="InterPro" id="IPR002559">
    <property type="entry name" value="Transposase_11"/>
</dbReference>
<organism evidence="2 3">
    <name type="scientific">Succinatimonas hippei (strain DSM 22608 / JCM 16073 / KCTC 15190 / YIT 12066)</name>
    <dbReference type="NCBI Taxonomy" id="762983"/>
    <lineage>
        <taxon>Bacteria</taxon>
        <taxon>Pseudomonadati</taxon>
        <taxon>Pseudomonadota</taxon>
        <taxon>Gammaproteobacteria</taxon>
        <taxon>Aeromonadales</taxon>
        <taxon>Succinivibrionaceae</taxon>
        <taxon>Succinatimonas</taxon>
    </lineage>
</organism>
<evidence type="ECO:0000259" key="1">
    <source>
        <dbReference type="Pfam" id="PF01609"/>
    </source>
</evidence>
<evidence type="ECO:0000313" key="2">
    <source>
        <dbReference type="EMBL" id="EFY06849.1"/>
    </source>
</evidence>
<dbReference type="PANTHER" id="PTHR34614">
    <property type="match status" value="1"/>
</dbReference>
<dbReference type="GO" id="GO:0006313">
    <property type="term" value="P:DNA transposition"/>
    <property type="evidence" value="ECO:0007669"/>
    <property type="project" value="InterPro"/>
</dbReference>
<accession>E8LKT5</accession>
<dbReference type="GO" id="GO:0004803">
    <property type="term" value="F:transposase activity"/>
    <property type="evidence" value="ECO:0007669"/>
    <property type="project" value="InterPro"/>
</dbReference>
<protein>
    <submittedName>
        <fullName evidence="2">Putative transposase, IS4 family</fullName>
    </submittedName>
</protein>
<dbReference type="EMBL" id="AEVO01000075">
    <property type="protein sequence ID" value="EFY06849.1"/>
    <property type="molecule type" value="Genomic_DNA"/>
</dbReference>
<name>E8LKT5_SUCHY</name>
<dbReference type="GO" id="GO:0003677">
    <property type="term" value="F:DNA binding"/>
    <property type="evidence" value="ECO:0007669"/>
    <property type="project" value="InterPro"/>
</dbReference>
<dbReference type="RefSeq" id="WP_009143523.1">
    <property type="nucleotide sequence ID" value="NZ_GL831009.1"/>
</dbReference>
<dbReference type="AlphaFoldDB" id="E8LKT5"/>
<keyword evidence="3" id="KW-1185">Reference proteome</keyword>
<dbReference type="Pfam" id="PF01609">
    <property type="entry name" value="DDE_Tnp_1"/>
    <property type="match status" value="1"/>
</dbReference>